<dbReference type="InterPro" id="IPR023299">
    <property type="entry name" value="ATPase_P-typ_cyto_dom_N"/>
</dbReference>
<dbReference type="InterPro" id="IPR036412">
    <property type="entry name" value="HAD-like_sf"/>
</dbReference>
<keyword evidence="5" id="KW-0547">Nucleotide-binding</keyword>
<dbReference type="AlphaFoldDB" id="A0A6J6D367"/>
<dbReference type="PRINTS" id="PR00119">
    <property type="entry name" value="CATATPASE"/>
</dbReference>
<dbReference type="SFLD" id="SFLDF00027">
    <property type="entry name" value="p-type_atpase"/>
    <property type="match status" value="1"/>
</dbReference>
<evidence type="ECO:0000259" key="11">
    <source>
        <dbReference type="PROSITE" id="PS50846"/>
    </source>
</evidence>
<keyword evidence="6" id="KW-0067">ATP-binding</keyword>
<dbReference type="GO" id="GO:0016887">
    <property type="term" value="F:ATP hydrolysis activity"/>
    <property type="evidence" value="ECO:0007669"/>
    <property type="project" value="InterPro"/>
</dbReference>
<feature type="transmembrane region" description="Helical" evidence="10">
    <location>
        <begin position="699"/>
        <end position="716"/>
    </location>
</feature>
<dbReference type="SUPFAM" id="SSF81665">
    <property type="entry name" value="Calcium ATPase, transmembrane domain M"/>
    <property type="match status" value="1"/>
</dbReference>
<dbReference type="InterPro" id="IPR006121">
    <property type="entry name" value="HMA_dom"/>
</dbReference>
<dbReference type="Gene3D" id="2.70.150.10">
    <property type="entry name" value="Calcium-transporting ATPase, cytoplasmic transduction domain A"/>
    <property type="match status" value="1"/>
</dbReference>
<dbReference type="SFLD" id="SFLDS00003">
    <property type="entry name" value="Haloacid_Dehalogenase"/>
    <property type="match status" value="1"/>
</dbReference>
<feature type="transmembrane region" description="Helical" evidence="10">
    <location>
        <begin position="384"/>
        <end position="411"/>
    </location>
</feature>
<dbReference type="EMBL" id="CAEZTD010000029">
    <property type="protein sequence ID" value="CAB4558327.1"/>
    <property type="molecule type" value="Genomic_DNA"/>
</dbReference>
<evidence type="ECO:0000256" key="3">
    <source>
        <dbReference type="ARBA" id="ARBA00022692"/>
    </source>
</evidence>
<dbReference type="Gene3D" id="3.40.1110.10">
    <property type="entry name" value="Calcium-transporting ATPase, cytoplasmic domain N"/>
    <property type="match status" value="1"/>
</dbReference>
<reference evidence="12" key="1">
    <citation type="submission" date="2020-05" db="EMBL/GenBank/DDBJ databases">
        <authorList>
            <person name="Chiriac C."/>
            <person name="Salcher M."/>
            <person name="Ghai R."/>
            <person name="Kavagutti S V."/>
        </authorList>
    </citation>
    <scope>NUCLEOTIDE SEQUENCE</scope>
</reference>
<dbReference type="InterPro" id="IPR027256">
    <property type="entry name" value="P-typ_ATPase_IB"/>
</dbReference>
<accession>A0A6J6D367</accession>
<dbReference type="Pfam" id="PF00403">
    <property type="entry name" value="HMA"/>
    <property type="match status" value="1"/>
</dbReference>
<dbReference type="Gene3D" id="3.30.70.100">
    <property type="match status" value="1"/>
</dbReference>
<dbReference type="InterPro" id="IPR018303">
    <property type="entry name" value="ATPase_P-typ_P_site"/>
</dbReference>
<dbReference type="NCBIfam" id="TIGR01494">
    <property type="entry name" value="ATPase_P-type"/>
    <property type="match status" value="1"/>
</dbReference>
<dbReference type="SUPFAM" id="SSF81653">
    <property type="entry name" value="Calcium ATPase, transduction domain A"/>
    <property type="match status" value="1"/>
</dbReference>
<dbReference type="GO" id="GO:0016020">
    <property type="term" value="C:membrane"/>
    <property type="evidence" value="ECO:0007669"/>
    <property type="project" value="InterPro"/>
</dbReference>
<gene>
    <name evidence="12" type="ORF">UFOPK1591_00549</name>
</gene>
<dbReference type="InterPro" id="IPR001757">
    <property type="entry name" value="P_typ_ATPase"/>
</dbReference>
<name>A0A6J6D367_9ZZZZ</name>
<dbReference type="InterPro" id="IPR044492">
    <property type="entry name" value="P_typ_ATPase_HD_dom"/>
</dbReference>
<evidence type="ECO:0000256" key="1">
    <source>
        <dbReference type="ARBA" id="ARBA00004127"/>
    </source>
</evidence>
<dbReference type="NCBIfam" id="TIGR01525">
    <property type="entry name" value="ATPase-IB_hvy"/>
    <property type="match status" value="1"/>
</dbReference>
<evidence type="ECO:0000256" key="6">
    <source>
        <dbReference type="ARBA" id="ARBA00022840"/>
    </source>
</evidence>
<evidence type="ECO:0000256" key="9">
    <source>
        <dbReference type="ARBA" id="ARBA00023136"/>
    </source>
</evidence>
<feature type="transmembrane region" description="Helical" evidence="10">
    <location>
        <begin position="722"/>
        <end position="740"/>
    </location>
</feature>
<keyword evidence="8 10" id="KW-1133">Transmembrane helix</keyword>
<dbReference type="PROSITE" id="PS01047">
    <property type="entry name" value="HMA_1"/>
    <property type="match status" value="1"/>
</dbReference>
<dbReference type="PANTHER" id="PTHR43520:SF8">
    <property type="entry name" value="P-TYPE CU(+) TRANSPORTER"/>
    <property type="match status" value="1"/>
</dbReference>
<dbReference type="InterPro" id="IPR036163">
    <property type="entry name" value="HMA_dom_sf"/>
</dbReference>
<protein>
    <submittedName>
        <fullName evidence="12">Unannotated protein</fullName>
    </submittedName>
</protein>
<dbReference type="CDD" id="cd00371">
    <property type="entry name" value="HMA"/>
    <property type="match status" value="1"/>
</dbReference>
<dbReference type="InterPro" id="IPR059000">
    <property type="entry name" value="ATPase_P-type_domA"/>
</dbReference>
<feature type="transmembrane region" description="Helical" evidence="10">
    <location>
        <begin position="161"/>
        <end position="184"/>
    </location>
</feature>
<feature type="transmembrane region" description="Helical" evidence="10">
    <location>
        <begin position="97"/>
        <end position="116"/>
    </location>
</feature>
<dbReference type="Pfam" id="PF00122">
    <property type="entry name" value="E1-E2_ATPase"/>
    <property type="match status" value="1"/>
</dbReference>
<dbReference type="GO" id="GO:0055070">
    <property type="term" value="P:copper ion homeostasis"/>
    <property type="evidence" value="ECO:0007669"/>
    <property type="project" value="TreeGrafter"/>
</dbReference>
<organism evidence="12">
    <name type="scientific">freshwater metagenome</name>
    <dbReference type="NCBI Taxonomy" id="449393"/>
    <lineage>
        <taxon>unclassified sequences</taxon>
        <taxon>metagenomes</taxon>
        <taxon>ecological metagenomes</taxon>
    </lineage>
</organism>
<comment type="subcellular location">
    <subcellularLocation>
        <location evidence="1">Endomembrane system</location>
        <topology evidence="1">Multi-pass membrane protein</topology>
    </subcellularLocation>
</comment>
<feature type="transmembrane region" description="Helical" evidence="10">
    <location>
        <begin position="356"/>
        <end position="378"/>
    </location>
</feature>
<feature type="domain" description="HMA" evidence="11">
    <location>
        <begin position="5"/>
        <end position="69"/>
    </location>
</feature>
<dbReference type="GO" id="GO:0005524">
    <property type="term" value="F:ATP binding"/>
    <property type="evidence" value="ECO:0007669"/>
    <property type="project" value="UniProtKB-KW"/>
</dbReference>
<evidence type="ECO:0000256" key="8">
    <source>
        <dbReference type="ARBA" id="ARBA00022989"/>
    </source>
</evidence>
<sequence>MENTGHLVLDIDGMTCSSCVARVEKSLMAVPGVQASVNLMTNSARVDFPATVTADQLIAAVRTIGYQASVSTPSFVATAPASAEQTRTTRQRTNLMAVRLWVAVGLTVPVVALAMVPSWQFIGWQWVSLVLTTPVIVWCAWPIHRTTFAGLRHGSLTMDTLITMGTAAAYLWSLYALFFGMAGMLGMRHSFELFAWQQDPTMNIYLETAAGVTTFILLGRWLEQLSKRSASRALEEVGRLQSTEATVERAGTEVRIPIEQLRVGDLVVVRPGESIPVDGIVSRGQSAVDMSALTGESVPVDVATGDRASAGTVALDGQLVIAAERVLGDTRLAQLGTLVEQAQLRKMSLQKLADRISAIFVPTVIGIALVTFAVWLMVGQPVSGAFMAAVAVLIIACPCALGLATPVALIVGTGRAAKLGIVISGPEVLEQSAKLDTIVLDKTGTITSGHMAVVAIRVVTGVTEQDALSRASAVEAGSEHPIARAIVERAASEPHAARSSAQRFRATAGQGTIAMVDGSEVSVGKLDWLVSSGNVVPALLTGHEEEQQQSGLTTVGVAWDNQVVAIISVADTVRDDSADAIARLRVLGLETVMVTGDAQQTATTIAARVGITRVESGVSPEGKVAFVIALQAEGHRVAMVGDGINDAAALAQAEIGLAMGTGTDLAIMASDITLVRGTLSAAVDAIVLSRRTLSIIRGNLFWAFAYNVVTIPLAAVGMLNPMIAGAAMAFSSVFVVLNSLRLRVATLKS</sequence>
<keyword evidence="9 10" id="KW-0472">Membrane</keyword>
<evidence type="ECO:0000256" key="4">
    <source>
        <dbReference type="ARBA" id="ARBA00022723"/>
    </source>
</evidence>
<evidence type="ECO:0000313" key="12">
    <source>
        <dbReference type="EMBL" id="CAB4558327.1"/>
    </source>
</evidence>
<comment type="similarity">
    <text evidence="2">Belongs to the cation transport ATPase (P-type) (TC 3.A.3) family. Type IB subfamily.</text>
</comment>
<dbReference type="GO" id="GO:0012505">
    <property type="term" value="C:endomembrane system"/>
    <property type="evidence" value="ECO:0007669"/>
    <property type="project" value="UniProtKB-SubCell"/>
</dbReference>
<feature type="transmembrane region" description="Helical" evidence="10">
    <location>
        <begin position="204"/>
        <end position="222"/>
    </location>
</feature>
<dbReference type="SUPFAM" id="SSF55008">
    <property type="entry name" value="HMA, heavy metal-associated domain"/>
    <property type="match status" value="1"/>
</dbReference>
<evidence type="ECO:0000256" key="5">
    <source>
        <dbReference type="ARBA" id="ARBA00022741"/>
    </source>
</evidence>
<dbReference type="NCBIfam" id="TIGR01511">
    <property type="entry name" value="ATPase-IB1_Cu"/>
    <property type="match status" value="1"/>
</dbReference>
<dbReference type="Pfam" id="PF00702">
    <property type="entry name" value="Hydrolase"/>
    <property type="match status" value="1"/>
</dbReference>
<dbReference type="InterPro" id="IPR023214">
    <property type="entry name" value="HAD_sf"/>
</dbReference>
<dbReference type="SFLD" id="SFLDG00002">
    <property type="entry name" value="C1.7:_P-type_atpase_like"/>
    <property type="match status" value="1"/>
</dbReference>
<evidence type="ECO:0000256" key="2">
    <source>
        <dbReference type="ARBA" id="ARBA00006024"/>
    </source>
</evidence>
<feature type="transmembrane region" description="Helical" evidence="10">
    <location>
        <begin position="122"/>
        <end position="141"/>
    </location>
</feature>
<dbReference type="PROSITE" id="PS50846">
    <property type="entry name" value="HMA_2"/>
    <property type="match status" value="1"/>
</dbReference>
<dbReference type="PANTHER" id="PTHR43520">
    <property type="entry name" value="ATP7, ISOFORM B"/>
    <property type="match status" value="1"/>
</dbReference>
<proteinExistence type="inferred from homology"/>
<dbReference type="InterPro" id="IPR008250">
    <property type="entry name" value="ATPase_P-typ_transduc_dom_A_sf"/>
</dbReference>
<dbReference type="GO" id="GO:0005507">
    <property type="term" value="F:copper ion binding"/>
    <property type="evidence" value="ECO:0007669"/>
    <property type="project" value="TreeGrafter"/>
</dbReference>
<keyword evidence="4" id="KW-0479">Metal-binding</keyword>
<evidence type="ECO:0000256" key="7">
    <source>
        <dbReference type="ARBA" id="ARBA00022967"/>
    </source>
</evidence>
<dbReference type="FunFam" id="2.70.150.10:FF:000002">
    <property type="entry name" value="Copper-transporting ATPase 1, putative"/>
    <property type="match status" value="1"/>
</dbReference>
<dbReference type="InterPro" id="IPR023298">
    <property type="entry name" value="ATPase_P-typ_TM_dom_sf"/>
</dbReference>
<dbReference type="InterPro" id="IPR017969">
    <property type="entry name" value="Heavy-metal-associated_CS"/>
</dbReference>
<dbReference type="FunFam" id="3.30.70.100:FF:000005">
    <property type="entry name" value="Copper-exporting P-type ATPase A"/>
    <property type="match status" value="1"/>
</dbReference>
<dbReference type="CDD" id="cd02094">
    <property type="entry name" value="P-type_ATPase_Cu-like"/>
    <property type="match status" value="1"/>
</dbReference>
<keyword evidence="3 10" id="KW-0812">Transmembrane</keyword>
<dbReference type="SUPFAM" id="SSF56784">
    <property type="entry name" value="HAD-like"/>
    <property type="match status" value="1"/>
</dbReference>
<dbReference type="GO" id="GO:0043682">
    <property type="term" value="F:P-type divalent copper transporter activity"/>
    <property type="evidence" value="ECO:0007669"/>
    <property type="project" value="TreeGrafter"/>
</dbReference>
<dbReference type="PROSITE" id="PS01229">
    <property type="entry name" value="COF_2"/>
    <property type="match status" value="1"/>
</dbReference>
<dbReference type="PROSITE" id="PS00154">
    <property type="entry name" value="ATPASE_E1_E2"/>
    <property type="match status" value="1"/>
</dbReference>
<dbReference type="Gene3D" id="3.40.50.1000">
    <property type="entry name" value="HAD superfamily/HAD-like"/>
    <property type="match status" value="1"/>
</dbReference>
<evidence type="ECO:0000256" key="10">
    <source>
        <dbReference type="SAM" id="Phobius"/>
    </source>
</evidence>
<keyword evidence="7" id="KW-1278">Translocase</keyword>